<dbReference type="FunFam" id="3.90.230.10:FF:000009">
    <property type="entry name" value="xaa-Pro aminopeptidase 2"/>
    <property type="match status" value="1"/>
</dbReference>
<keyword evidence="8" id="KW-1185">Reference proteome</keyword>
<dbReference type="SUPFAM" id="SSF53092">
    <property type="entry name" value="Creatinase/prolidase N-terminal domain"/>
    <property type="match status" value="2"/>
</dbReference>
<dbReference type="Pfam" id="PF01321">
    <property type="entry name" value="Creatinase_N"/>
    <property type="match status" value="1"/>
</dbReference>
<organism evidence="7 8">
    <name type="scientific">Azorhizobium oxalatiphilum</name>
    <dbReference type="NCBI Taxonomy" id="980631"/>
    <lineage>
        <taxon>Bacteria</taxon>
        <taxon>Pseudomonadati</taxon>
        <taxon>Pseudomonadota</taxon>
        <taxon>Alphaproteobacteria</taxon>
        <taxon>Hyphomicrobiales</taxon>
        <taxon>Xanthobacteraceae</taxon>
        <taxon>Azorhizobium</taxon>
    </lineage>
</organism>
<keyword evidence="7" id="KW-0645">Protease</keyword>
<dbReference type="InterPro" id="IPR036005">
    <property type="entry name" value="Creatinase/aminopeptidase-like"/>
</dbReference>
<evidence type="ECO:0000256" key="2">
    <source>
        <dbReference type="ARBA" id="ARBA00022723"/>
    </source>
</evidence>
<feature type="domain" description="Peptidase M24" evidence="4">
    <location>
        <begin position="345"/>
        <end position="556"/>
    </location>
</feature>
<evidence type="ECO:0000259" key="6">
    <source>
        <dbReference type="Pfam" id="PF16188"/>
    </source>
</evidence>
<evidence type="ECO:0000259" key="4">
    <source>
        <dbReference type="Pfam" id="PF00557"/>
    </source>
</evidence>
<dbReference type="InterPro" id="IPR000587">
    <property type="entry name" value="Creatinase_N"/>
</dbReference>
<dbReference type="SUPFAM" id="SSF55920">
    <property type="entry name" value="Creatinase/aminopeptidase"/>
    <property type="match status" value="1"/>
</dbReference>
<evidence type="ECO:0000259" key="5">
    <source>
        <dbReference type="Pfam" id="PF01321"/>
    </source>
</evidence>
<dbReference type="Gene3D" id="3.40.350.10">
    <property type="entry name" value="Creatinase/prolidase N-terminal domain"/>
    <property type="match status" value="2"/>
</dbReference>
<keyword evidence="2" id="KW-0479">Metal-binding</keyword>
<dbReference type="Proteomes" id="UP000606044">
    <property type="component" value="Unassembled WGS sequence"/>
</dbReference>
<reference evidence="7" key="2">
    <citation type="submission" date="2020-09" db="EMBL/GenBank/DDBJ databases">
        <authorList>
            <person name="Sun Q."/>
            <person name="Sedlacek I."/>
        </authorList>
    </citation>
    <scope>NUCLEOTIDE SEQUENCE</scope>
    <source>
        <strain evidence="7">CCM 7897</strain>
    </source>
</reference>
<sequence length="628" mass="66668">MIHPGSISLYARFMSQPLPLPPFHARFQSFEETADGSAGPARLKALREELARRGIDGYIVPRADAHQNEYVPPAEERLAWLTGFTGSAGLLIVLPDVAALFVDGRYTLQAAQQVDGTAFTVVPLAEISPDRWLEANLPAGTSLSFDPWRTTLDGREKYARAVAEARGVLVAVPEDPIAAIWPDRPPPPAAPVRLHDGTIAGESIADKLTRVRAALTKAKVDAALITDPHATAWLFNIRGGDVAHTPLPLSWSLVPREGQPLLFIDPAKLSNSVRDALAPAADIRPETDLEPALAAFAPGKTLRLDQATAPVHLAEVVERAGGTVAKGADPVSALKARKNAAEIAGMTAAHVRDGAALTRFLHWFDAAAATGSLTEIDAVEALETFRAANGDLADVSFPTISGAGPNGAIVHYRVTRASNRTIGTGELFLLDSGAQYPDGTTDVTRTIAVGTPSADMRRHFTLVLKGHIALARAVFPEGTTGAQLDPLARQYLWAAGLDFEHGTGHGVGAVLSVHEGPARISKLGTVALEAGMILSNEPGFYKAGAYGIRIENLLLVAPRAVDGAEKKCLAFETLTLAPIDRRLIEVSLLDAAEVLWMDAYHARVAAEVGPLMDDDTRAWLAKATAPLA</sequence>
<dbReference type="CDD" id="cd01085">
    <property type="entry name" value="APP"/>
    <property type="match status" value="1"/>
</dbReference>
<evidence type="ECO:0000256" key="3">
    <source>
        <dbReference type="ARBA" id="ARBA00022801"/>
    </source>
</evidence>
<dbReference type="EMBL" id="BMCT01000006">
    <property type="protein sequence ID" value="GGF75389.1"/>
    <property type="molecule type" value="Genomic_DNA"/>
</dbReference>
<dbReference type="AlphaFoldDB" id="A0A917C7W6"/>
<dbReference type="PANTHER" id="PTHR43763">
    <property type="entry name" value="XAA-PRO AMINOPEPTIDASE 1"/>
    <property type="match status" value="1"/>
</dbReference>
<reference evidence="7" key="1">
    <citation type="journal article" date="2014" name="Int. J. Syst. Evol. Microbiol.">
        <title>Complete genome sequence of Corynebacterium casei LMG S-19264T (=DSM 44701T), isolated from a smear-ripened cheese.</title>
        <authorList>
            <consortium name="US DOE Joint Genome Institute (JGI-PGF)"/>
            <person name="Walter F."/>
            <person name="Albersmeier A."/>
            <person name="Kalinowski J."/>
            <person name="Ruckert C."/>
        </authorList>
    </citation>
    <scope>NUCLEOTIDE SEQUENCE</scope>
    <source>
        <strain evidence="7">CCM 7897</strain>
    </source>
</reference>
<feature type="domain" description="Creatinase N-terminal" evidence="5">
    <location>
        <begin position="42"/>
        <end position="165"/>
    </location>
</feature>
<gene>
    <name evidence="7" type="ORF">GCM10007301_39110</name>
</gene>
<keyword evidence="3" id="KW-0378">Hydrolase</keyword>
<comment type="caution">
    <text evidence="7">The sequence shown here is derived from an EMBL/GenBank/DDBJ whole genome shotgun (WGS) entry which is preliminary data.</text>
</comment>
<keyword evidence="7" id="KW-0031">Aminopeptidase</keyword>
<dbReference type="GO" id="GO:0046872">
    <property type="term" value="F:metal ion binding"/>
    <property type="evidence" value="ECO:0007669"/>
    <property type="project" value="UniProtKB-KW"/>
</dbReference>
<dbReference type="Pfam" id="PF00557">
    <property type="entry name" value="Peptidase_M24"/>
    <property type="match status" value="1"/>
</dbReference>
<name>A0A917C7W6_9HYPH</name>
<dbReference type="PANTHER" id="PTHR43763:SF6">
    <property type="entry name" value="XAA-PRO AMINOPEPTIDASE 1"/>
    <property type="match status" value="1"/>
</dbReference>
<comment type="similarity">
    <text evidence="1">Belongs to the peptidase M24B family.</text>
</comment>
<accession>A0A917C7W6</accession>
<feature type="domain" description="Peptidase M24 C-terminal" evidence="6">
    <location>
        <begin position="568"/>
        <end position="627"/>
    </location>
</feature>
<dbReference type="Pfam" id="PF16189">
    <property type="entry name" value="Creatinase_N_2"/>
    <property type="match status" value="1"/>
</dbReference>
<dbReference type="Gene3D" id="3.90.230.10">
    <property type="entry name" value="Creatinase/methionine aminopeptidase superfamily"/>
    <property type="match status" value="1"/>
</dbReference>
<dbReference type="InterPro" id="IPR000994">
    <property type="entry name" value="Pept_M24"/>
</dbReference>
<dbReference type="InterPro" id="IPR029149">
    <property type="entry name" value="Creatin/AminoP/Spt16_N"/>
</dbReference>
<dbReference type="Pfam" id="PF16188">
    <property type="entry name" value="Peptidase_M24_C"/>
    <property type="match status" value="1"/>
</dbReference>
<dbReference type="GO" id="GO:0005737">
    <property type="term" value="C:cytoplasm"/>
    <property type="evidence" value="ECO:0007669"/>
    <property type="project" value="UniProtKB-ARBA"/>
</dbReference>
<proteinExistence type="inferred from homology"/>
<dbReference type="InterPro" id="IPR050422">
    <property type="entry name" value="X-Pro_aminopeptidase_P"/>
</dbReference>
<evidence type="ECO:0000313" key="8">
    <source>
        <dbReference type="Proteomes" id="UP000606044"/>
    </source>
</evidence>
<protein>
    <submittedName>
        <fullName evidence="7">Aminopeptidase</fullName>
    </submittedName>
</protein>
<dbReference type="InterPro" id="IPR032416">
    <property type="entry name" value="Peptidase_M24_C"/>
</dbReference>
<dbReference type="InterPro" id="IPR033740">
    <property type="entry name" value="Pept_M24B"/>
</dbReference>
<evidence type="ECO:0000313" key="7">
    <source>
        <dbReference type="EMBL" id="GGF75389.1"/>
    </source>
</evidence>
<evidence type="ECO:0000256" key="1">
    <source>
        <dbReference type="ARBA" id="ARBA00008766"/>
    </source>
</evidence>
<dbReference type="GO" id="GO:0070006">
    <property type="term" value="F:metalloaminopeptidase activity"/>
    <property type="evidence" value="ECO:0007669"/>
    <property type="project" value="InterPro"/>
</dbReference>